<protein>
    <submittedName>
        <fullName evidence="2">Uncharacterized protein</fullName>
    </submittedName>
</protein>
<gene>
    <name evidence="2" type="ORF">PMAYCL1PPCAC_05006</name>
</gene>
<name>A0AAN4Z9A8_9BILA</name>
<feature type="region of interest" description="Disordered" evidence="1">
    <location>
        <begin position="224"/>
        <end position="252"/>
    </location>
</feature>
<comment type="caution">
    <text evidence="2">The sequence shown here is derived from an EMBL/GenBank/DDBJ whole genome shotgun (WGS) entry which is preliminary data.</text>
</comment>
<dbReference type="EMBL" id="BTRK01000002">
    <property type="protein sequence ID" value="GMR34811.1"/>
    <property type="molecule type" value="Genomic_DNA"/>
</dbReference>
<evidence type="ECO:0000313" key="2">
    <source>
        <dbReference type="EMBL" id="GMR34811.1"/>
    </source>
</evidence>
<dbReference type="Proteomes" id="UP001328107">
    <property type="component" value="Unassembled WGS sequence"/>
</dbReference>
<feature type="compositionally biased region" description="Polar residues" evidence="1">
    <location>
        <begin position="224"/>
        <end position="233"/>
    </location>
</feature>
<feature type="non-terminal residue" evidence="2">
    <location>
        <position position="281"/>
    </location>
</feature>
<proteinExistence type="predicted"/>
<evidence type="ECO:0000256" key="1">
    <source>
        <dbReference type="SAM" id="MobiDB-lite"/>
    </source>
</evidence>
<organism evidence="2 3">
    <name type="scientific">Pristionchus mayeri</name>
    <dbReference type="NCBI Taxonomy" id="1317129"/>
    <lineage>
        <taxon>Eukaryota</taxon>
        <taxon>Metazoa</taxon>
        <taxon>Ecdysozoa</taxon>
        <taxon>Nematoda</taxon>
        <taxon>Chromadorea</taxon>
        <taxon>Rhabditida</taxon>
        <taxon>Rhabditina</taxon>
        <taxon>Diplogasteromorpha</taxon>
        <taxon>Diplogasteroidea</taxon>
        <taxon>Neodiplogasteridae</taxon>
        <taxon>Pristionchus</taxon>
    </lineage>
</organism>
<feature type="non-terminal residue" evidence="2">
    <location>
        <position position="1"/>
    </location>
</feature>
<dbReference type="AlphaFoldDB" id="A0AAN4Z9A8"/>
<reference evidence="3" key="1">
    <citation type="submission" date="2022-10" db="EMBL/GenBank/DDBJ databases">
        <title>Genome assembly of Pristionchus species.</title>
        <authorList>
            <person name="Yoshida K."/>
            <person name="Sommer R.J."/>
        </authorList>
    </citation>
    <scope>NUCLEOTIDE SEQUENCE [LARGE SCALE GENOMIC DNA]</scope>
    <source>
        <strain evidence="3">RS5460</strain>
    </source>
</reference>
<sequence>CKRKWTKFKESISAASQHAEDVEGSVGESISQMTTIVFCLGRGFYQNWNDLWEDKSGKDSISQQQMSAQAASRELETAMGFLNEIFLCRKSEIGEKMKDVQANEKDEMKVDKNTMEVPDIKAAEDKSMINAPETGNEEPMEISEMPIDNSVEIKQDERTADNEVSDIKPVEESMEISEKPIDNSAEMKLDERNDHKTYVMFSDIEDEDTEEGKKVVQMKGTDQASGLVNTTSGGPIRAGKGGKRGNPKRNGGLNWKVENLKTLHCPLCSDTEFTVNMLTAH</sequence>
<keyword evidence="3" id="KW-1185">Reference proteome</keyword>
<accession>A0AAN4Z9A8</accession>
<evidence type="ECO:0000313" key="3">
    <source>
        <dbReference type="Proteomes" id="UP001328107"/>
    </source>
</evidence>